<protein>
    <recommendedName>
        <fullName evidence="3">Gfo/Idh/MocA-like oxidoreductase N-terminal domain-containing protein</fullName>
    </recommendedName>
</protein>
<dbReference type="RefSeq" id="WP_108991072.1">
    <property type="nucleotide sequence ID" value="NZ_BDQX01000011.1"/>
</dbReference>
<evidence type="ECO:0000313" key="2">
    <source>
        <dbReference type="Proteomes" id="UP000245202"/>
    </source>
</evidence>
<reference evidence="1 2" key="1">
    <citation type="submission" date="2017-08" db="EMBL/GenBank/DDBJ databases">
        <title>Substantial Increase in Enzyme Production by Combined Drug-Resistance Mutations in Paenibacillus agaridevorans.</title>
        <authorList>
            <person name="Tanaka Y."/>
            <person name="Funane K."/>
            <person name="Hosaka T."/>
            <person name="Shiwa Y."/>
            <person name="Fujita N."/>
            <person name="Miyazaki T."/>
            <person name="Yoshikawa H."/>
            <person name="Murakami K."/>
            <person name="Kasahara K."/>
            <person name="Inaoka T."/>
            <person name="Hiraga Y."/>
            <person name="Ochi K."/>
        </authorList>
    </citation>
    <scope>NUCLEOTIDE SEQUENCE [LARGE SCALE GENOMIC DNA]</scope>
    <source>
        <strain evidence="1 2">T-3040</strain>
    </source>
</reference>
<dbReference type="AlphaFoldDB" id="A0A2R5EGB1"/>
<evidence type="ECO:0000313" key="1">
    <source>
        <dbReference type="EMBL" id="GBG05596.1"/>
    </source>
</evidence>
<keyword evidence="2" id="KW-1185">Reference proteome</keyword>
<comment type="caution">
    <text evidence="1">The sequence shown here is derived from an EMBL/GenBank/DDBJ whole genome shotgun (WGS) entry which is preliminary data.</text>
</comment>
<dbReference type="EMBL" id="BDQX01000011">
    <property type="protein sequence ID" value="GBG05596.1"/>
    <property type="molecule type" value="Genomic_DNA"/>
</dbReference>
<proteinExistence type="predicted"/>
<sequence>MKKRVAAVITQYWLNSHADVIISRLLGELGYEPQVELVAMYVEQVTDRDLSHELSAKHGVPICATIEEAVAWGAPERKIDGIVVIGEHGDYPWNEKQQHLYPRLRFMQETLAAMECHGIRVPIFLDKHFSYDNGDARWIYERVKSRGIPFMAGSSIPYTDYVPDFDRSFLQGGRTFFVVSHGGHESYGFHGLEVLQVLAEQRRGAETGVASVHALAGDEMWQAMDRAEWPEALMMNALALEPELSGRHPRYECPNPALFVVAYKDGTMGYVAQLDKFATRWSFAVQEHGDAYIAAYCNTGQERPYSHFTRLTELIEEMILYGTPPCPIERNLLTTYLINTAMESLYQGRPLSLDELGVAYDPRESYS</sequence>
<evidence type="ECO:0008006" key="3">
    <source>
        <dbReference type="Google" id="ProtNLM"/>
    </source>
</evidence>
<accession>A0A2R5EGB1</accession>
<gene>
    <name evidence="1" type="ORF">PAT3040_00080</name>
</gene>
<dbReference type="Proteomes" id="UP000245202">
    <property type="component" value="Unassembled WGS sequence"/>
</dbReference>
<name>A0A2R5EGB1_9BACL</name>
<organism evidence="1 2">
    <name type="scientific">Paenibacillus agaridevorans</name>
    <dbReference type="NCBI Taxonomy" id="171404"/>
    <lineage>
        <taxon>Bacteria</taxon>
        <taxon>Bacillati</taxon>
        <taxon>Bacillota</taxon>
        <taxon>Bacilli</taxon>
        <taxon>Bacillales</taxon>
        <taxon>Paenibacillaceae</taxon>
        <taxon>Paenibacillus</taxon>
    </lineage>
</organism>